<protein>
    <submittedName>
        <fullName evidence="2">Predicted nucleotidyltransferase</fullName>
    </submittedName>
</protein>
<keyword evidence="3" id="KW-1185">Reference proteome</keyword>
<evidence type="ECO:0000313" key="3">
    <source>
        <dbReference type="Proteomes" id="UP000199086"/>
    </source>
</evidence>
<evidence type="ECO:0000256" key="1">
    <source>
        <dbReference type="SAM" id="MobiDB-lite"/>
    </source>
</evidence>
<keyword evidence="2" id="KW-0808">Transferase</keyword>
<name>A0A1G6GEU7_9ACTN</name>
<gene>
    <name evidence="2" type="ORF">GA0111570_102153</name>
</gene>
<feature type="compositionally biased region" description="Basic residues" evidence="1">
    <location>
        <begin position="265"/>
        <end position="275"/>
    </location>
</feature>
<reference evidence="2 3" key="1">
    <citation type="submission" date="2016-06" db="EMBL/GenBank/DDBJ databases">
        <authorList>
            <person name="Olsen C.W."/>
            <person name="Carey S."/>
            <person name="Hinshaw L."/>
            <person name="Karasin A.I."/>
        </authorList>
    </citation>
    <scope>NUCLEOTIDE SEQUENCE [LARGE SCALE GENOMIC DNA]</scope>
    <source>
        <strain evidence="2 3">LZ-22</strain>
    </source>
</reference>
<feature type="region of interest" description="Disordered" evidence="1">
    <location>
        <begin position="218"/>
        <end position="242"/>
    </location>
</feature>
<dbReference type="Proteomes" id="UP000199086">
    <property type="component" value="Unassembled WGS sequence"/>
</dbReference>
<dbReference type="AlphaFoldDB" id="A0A1G6GEU7"/>
<dbReference type="EMBL" id="FMYF01000002">
    <property type="protein sequence ID" value="SDB80363.1"/>
    <property type="molecule type" value="Genomic_DNA"/>
</dbReference>
<dbReference type="GO" id="GO:0016740">
    <property type="term" value="F:transferase activity"/>
    <property type="evidence" value="ECO:0007669"/>
    <property type="project" value="UniProtKB-KW"/>
</dbReference>
<feature type="region of interest" description="Disordered" evidence="1">
    <location>
        <begin position="262"/>
        <end position="289"/>
    </location>
</feature>
<sequence length="289" mass="31037">MERLDLTGRTDVPVREEVIAELVALSRRAGLDILIIGAAARDLVVHAPVGAAAARVTLDIDVAVAVGGPGGFTKFTADLERARGGEHTFVVFGVEVDVIPFGGIEENRSVMFSDGHQLDVNGIAEAFRSSVEVRLPAGTQVRVASLPAQAVLKVLSWRDRRYSSTKDARDLQGILSVSSEGPYGDSAWDDAAALAATDHDIILAGPYRVGRLAAAPSTGRGHRQSWRSWMTPGYAQPSRGTWGPRPAARCWMPSPRAFAAESPGFRRHCPHRAAPARRFPTRSPTGPLY</sequence>
<evidence type="ECO:0000313" key="2">
    <source>
        <dbReference type="EMBL" id="SDB80363.1"/>
    </source>
</evidence>
<organism evidence="2 3">
    <name type="scientific">Raineyella antarctica</name>
    <dbReference type="NCBI Taxonomy" id="1577474"/>
    <lineage>
        <taxon>Bacteria</taxon>
        <taxon>Bacillati</taxon>
        <taxon>Actinomycetota</taxon>
        <taxon>Actinomycetes</taxon>
        <taxon>Propionibacteriales</taxon>
        <taxon>Propionibacteriaceae</taxon>
        <taxon>Raineyella</taxon>
    </lineage>
</organism>
<proteinExistence type="predicted"/>
<dbReference type="STRING" id="1577474.GA0111570_102153"/>
<accession>A0A1G6GEU7</accession>